<evidence type="ECO:0000259" key="7">
    <source>
        <dbReference type="PROSITE" id="PS50071"/>
    </source>
</evidence>
<feature type="domain" description="Homeobox" evidence="7">
    <location>
        <begin position="258"/>
        <end position="321"/>
    </location>
</feature>
<dbReference type="InterPro" id="IPR005541">
    <property type="entry name" value="KNOX2"/>
</dbReference>
<dbReference type="SMART" id="SM01188">
    <property type="entry name" value="ELK"/>
    <property type="match status" value="1"/>
</dbReference>
<keyword evidence="4 5" id="KW-0539">Nucleus</keyword>
<feature type="domain" description="ELK" evidence="8">
    <location>
        <begin position="236"/>
        <end position="256"/>
    </location>
</feature>
<comment type="similarity">
    <text evidence="6">Belongs to the TALE/KNOX homeobox family.</text>
</comment>
<dbReference type="SMART" id="SM01256">
    <property type="entry name" value="KNOX2"/>
    <property type="match status" value="1"/>
</dbReference>
<dbReference type="PROSITE" id="PS51213">
    <property type="entry name" value="ELK"/>
    <property type="match status" value="1"/>
</dbReference>
<dbReference type="CDD" id="cd00086">
    <property type="entry name" value="homeodomain"/>
    <property type="match status" value="1"/>
</dbReference>
<dbReference type="EMBL" id="JABTTQ020003490">
    <property type="protein sequence ID" value="KAK6116529.1"/>
    <property type="molecule type" value="Genomic_DNA"/>
</dbReference>
<dbReference type="Pfam" id="PF03790">
    <property type="entry name" value="KNOX1"/>
    <property type="match status" value="1"/>
</dbReference>
<organism evidence="9 10">
    <name type="scientific">Rehmannia glutinosa</name>
    <name type="common">Chinese foxglove</name>
    <dbReference type="NCBI Taxonomy" id="99300"/>
    <lineage>
        <taxon>Eukaryota</taxon>
        <taxon>Viridiplantae</taxon>
        <taxon>Streptophyta</taxon>
        <taxon>Embryophyta</taxon>
        <taxon>Tracheophyta</taxon>
        <taxon>Spermatophyta</taxon>
        <taxon>Magnoliopsida</taxon>
        <taxon>eudicotyledons</taxon>
        <taxon>Gunneridae</taxon>
        <taxon>Pentapetalae</taxon>
        <taxon>asterids</taxon>
        <taxon>lamiids</taxon>
        <taxon>Lamiales</taxon>
        <taxon>Orobanchaceae</taxon>
        <taxon>Rehmannieae</taxon>
        <taxon>Rehmannia</taxon>
    </lineage>
</organism>
<dbReference type="Gene3D" id="1.10.10.60">
    <property type="entry name" value="Homeodomain-like"/>
    <property type="match status" value="1"/>
</dbReference>
<evidence type="ECO:0000259" key="8">
    <source>
        <dbReference type="PROSITE" id="PS51213"/>
    </source>
</evidence>
<evidence type="ECO:0000256" key="1">
    <source>
        <dbReference type="ARBA" id="ARBA00004123"/>
    </source>
</evidence>
<dbReference type="InterPro" id="IPR005539">
    <property type="entry name" value="ELK_dom"/>
</dbReference>
<evidence type="ECO:0000313" key="10">
    <source>
        <dbReference type="Proteomes" id="UP001318860"/>
    </source>
</evidence>
<dbReference type="SMART" id="SM00389">
    <property type="entry name" value="HOX"/>
    <property type="match status" value="1"/>
</dbReference>
<dbReference type="InterPro" id="IPR001356">
    <property type="entry name" value="HD"/>
</dbReference>
<dbReference type="PROSITE" id="PS00027">
    <property type="entry name" value="HOMEOBOX_1"/>
    <property type="match status" value="1"/>
</dbReference>
<keyword evidence="2 5" id="KW-0238">DNA-binding</keyword>
<evidence type="ECO:0000256" key="6">
    <source>
        <dbReference type="PROSITE-ProRule" id="PRU00559"/>
    </source>
</evidence>
<dbReference type="SMART" id="SM01255">
    <property type="entry name" value="KNOX1"/>
    <property type="match status" value="1"/>
</dbReference>
<evidence type="ECO:0000313" key="9">
    <source>
        <dbReference type="EMBL" id="KAK6116529.1"/>
    </source>
</evidence>
<dbReference type="Proteomes" id="UP001318860">
    <property type="component" value="Unassembled WGS sequence"/>
</dbReference>
<dbReference type="InterPro" id="IPR017970">
    <property type="entry name" value="Homeobox_CS"/>
</dbReference>
<feature type="DNA-binding region" description="Homeobox; TALE-type" evidence="5">
    <location>
        <begin position="259"/>
        <end position="322"/>
    </location>
</feature>
<dbReference type="InterPro" id="IPR005540">
    <property type="entry name" value="KNOX1"/>
</dbReference>
<dbReference type="SUPFAM" id="SSF46689">
    <property type="entry name" value="Homeodomain-like"/>
    <property type="match status" value="1"/>
</dbReference>
<proteinExistence type="inferred from homology"/>
<evidence type="ECO:0000256" key="3">
    <source>
        <dbReference type="ARBA" id="ARBA00023155"/>
    </source>
</evidence>
<evidence type="ECO:0000256" key="5">
    <source>
        <dbReference type="PROSITE-ProRule" id="PRU00108"/>
    </source>
</evidence>
<evidence type="ECO:0000256" key="4">
    <source>
        <dbReference type="ARBA" id="ARBA00023242"/>
    </source>
</evidence>
<dbReference type="Pfam" id="PF03789">
    <property type="entry name" value="ELK"/>
    <property type="match status" value="1"/>
</dbReference>
<accession>A0ABR0U208</accession>
<keyword evidence="10" id="KW-1185">Reference proteome</keyword>
<comment type="caution">
    <text evidence="9">The sequence shown here is derived from an EMBL/GenBank/DDBJ whole genome shotgun (WGS) entry which is preliminary data.</text>
</comment>
<dbReference type="Pfam" id="PF03791">
    <property type="entry name" value="KNOX2"/>
    <property type="match status" value="1"/>
</dbReference>
<dbReference type="PROSITE" id="PS50071">
    <property type="entry name" value="HOMEOBOX_2"/>
    <property type="match status" value="1"/>
</dbReference>
<reference evidence="9 10" key="1">
    <citation type="journal article" date="2021" name="Comput. Struct. Biotechnol. J.">
        <title>De novo genome assembly of the potent medicinal plant Rehmannia glutinosa using nanopore technology.</title>
        <authorList>
            <person name="Ma L."/>
            <person name="Dong C."/>
            <person name="Song C."/>
            <person name="Wang X."/>
            <person name="Zheng X."/>
            <person name="Niu Y."/>
            <person name="Chen S."/>
            <person name="Feng W."/>
        </authorList>
    </citation>
    <scope>NUCLEOTIDE SEQUENCE [LARGE SCALE GENOMIC DNA]</scope>
    <source>
        <strain evidence="9">DH-2019</strain>
    </source>
</reference>
<evidence type="ECO:0008006" key="11">
    <source>
        <dbReference type="Google" id="ProtNLM"/>
    </source>
</evidence>
<gene>
    <name evidence="9" type="ORF">DH2020_049734</name>
</gene>
<dbReference type="Pfam" id="PF05920">
    <property type="entry name" value="Homeobox_KN"/>
    <property type="match status" value="1"/>
</dbReference>
<keyword evidence="3 5" id="KW-0371">Homeobox</keyword>
<dbReference type="InterPro" id="IPR009057">
    <property type="entry name" value="Homeodomain-like_sf"/>
</dbReference>
<dbReference type="InterPro" id="IPR008422">
    <property type="entry name" value="KN_HD"/>
</dbReference>
<sequence>MYGYSDKPLMSPDILMTIAADYYTQFDYDPLISFTDDDHHHHRLIPVFESEELGFQASESESAYISVHREVEEGSDEMIKAKIAAHPSYPKLLDAYIDCQKVGAPPEIAVLFDEIRPKKDACKQDDVSMCFGVDPELDEFMETYCDILVKCKTDLSRPFDEATSFLNNIQTQLGNLCKGQHFRKFFHPSLLQPLRLRNQAPPNRKGPHDGVLMSDDEFSGGETEMHDLRTITEDRELKDRLLRRYGNHINSLKLEFSMMKKKKKGKLPKEAKQTLLEWWNVHYKWPYPMEADKISLAEMTGLDQKQINNWFINQRKRHWKPSVNMHLAKMDNLFGHSFMEG</sequence>
<name>A0ABR0U208_REHGL</name>
<protein>
    <recommendedName>
        <fullName evidence="11">Homeobox protein knotted-1-like 6</fullName>
    </recommendedName>
</protein>
<evidence type="ECO:0000256" key="2">
    <source>
        <dbReference type="ARBA" id="ARBA00023125"/>
    </source>
</evidence>
<comment type="subcellular location">
    <subcellularLocation>
        <location evidence="1 5">Nucleus</location>
    </subcellularLocation>
</comment>
<dbReference type="PANTHER" id="PTHR11850">
    <property type="entry name" value="HOMEOBOX PROTEIN TRANSCRIPTION FACTORS"/>
    <property type="match status" value="1"/>
</dbReference>
<dbReference type="InterPro" id="IPR050224">
    <property type="entry name" value="TALE_homeobox"/>
</dbReference>